<name>A0AAV5LG84_9ROSI</name>
<accession>A0AAV5LG84</accession>
<sequence length="37" mass="4127">MAAGLLSSLTAKPFHSFHSSLHIFYLAPLFSPSLHYH</sequence>
<evidence type="ECO:0000313" key="2">
    <source>
        <dbReference type="Proteomes" id="UP001054252"/>
    </source>
</evidence>
<gene>
    <name evidence="1" type="ORF">SLEP1_g44469</name>
</gene>
<evidence type="ECO:0000313" key="1">
    <source>
        <dbReference type="EMBL" id="GKV36325.1"/>
    </source>
</evidence>
<comment type="caution">
    <text evidence="1">The sequence shown here is derived from an EMBL/GenBank/DDBJ whole genome shotgun (WGS) entry which is preliminary data.</text>
</comment>
<protein>
    <submittedName>
        <fullName evidence="1">Uncharacterized protein</fullName>
    </submittedName>
</protein>
<reference evidence="1 2" key="1">
    <citation type="journal article" date="2021" name="Commun. Biol.">
        <title>The genome of Shorea leprosula (Dipterocarpaceae) highlights the ecological relevance of drought in aseasonal tropical rainforests.</title>
        <authorList>
            <person name="Ng K.K.S."/>
            <person name="Kobayashi M.J."/>
            <person name="Fawcett J.A."/>
            <person name="Hatakeyama M."/>
            <person name="Paape T."/>
            <person name="Ng C.H."/>
            <person name="Ang C.C."/>
            <person name="Tnah L.H."/>
            <person name="Lee C.T."/>
            <person name="Nishiyama T."/>
            <person name="Sese J."/>
            <person name="O'Brien M.J."/>
            <person name="Copetti D."/>
            <person name="Mohd Noor M.I."/>
            <person name="Ong R.C."/>
            <person name="Putra M."/>
            <person name="Sireger I.Z."/>
            <person name="Indrioko S."/>
            <person name="Kosugi Y."/>
            <person name="Izuno A."/>
            <person name="Isagi Y."/>
            <person name="Lee S.L."/>
            <person name="Shimizu K.K."/>
        </authorList>
    </citation>
    <scope>NUCLEOTIDE SEQUENCE [LARGE SCALE GENOMIC DNA]</scope>
    <source>
        <strain evidence="1">214</strain>
    </source>
</reference>
<dbReference type="AlphaFoldDB" id="A0AAV5LG84"/>
<proteinExistence type="predicted"/>
<organism evidence="1 2">
    <name type="scientific">Rubroshorea leprosula</name>
    <dbReference type="NCBI Taxonomy" id="152421"/>
    <lineage>
        <taxon>Eukaryota</taxon>
        <taxon>Viridiplantae</taxon>
        <taxon>Streptophyta</taxon>
        <taxon>Embryophyta</taxon>
        <taxon>Tracheophyta</taxon>
        <taxon>Spermatophyta</taxon>
        <taxon>Magnoliopsida</taxon>
        <taxon>eudicotyledons</taxon>
        <taxon>Gunneridae</taxon>
        <taxon>Pentapetalae</taxon>
        <taxon>rosids</taxon>
        <taxon>malvids</taxon>
        <taxon>Malvales</taxon>
        <taxon>Dipterocarpaceae</taxon>
        <taxon>Rubroshorea</taxon>
    </lineage>
</organism>
<keyword evidence="2" id="KW-1185">Reference proteome</keyword>
<dbReference type="Proteomes" id="UP001054252">
    <property type="component" value="Unassembled WGS sequence"/>
</dbReference>
<dbReference type="EMBL" id="BPVZ01000116">
    <property type="protein sequence ID" value="GKV36325.1"/>
    <property type="molecule type" value="Genomic_DNA"/>
</dbReference>